<evidence type="ECO:0000313" key="2">
    <source>
        <dbReference type="EMBL" id="TQD40694.1"/>
    </source>
</evidence>
<evidence type="ECO:0000256" key="1">
    <source>
        <dbReference type="SAM" id="SignalP"/>
    </source>
</evidence>
<reference evidence="2 3" key="1">
    <citation type="submission" date="2019-06" db="EMBL/GenBank/DDBJ databases">
        <title>Flavibacter putida gen. nov., sp. nov., a novel marine bacterium of the family Flavobacteriaceae isolated from coastal seawater.</title>
        <authorList>
            <person name="Feng X."/>
        </authorList>
    </citation>
    <scope>NUCLEOTIDE SEQUENCE [LARGE SCALE GENOMIC DNA]</scope>
    <source>
        <strain evidence="2 3">PLHSN227</strain>
    </source>
</reference>
<protein>
    <submittedName>
        <fullName evidence="2">Uncharacterized protein</fullName>
    </submittedName>
</protein>
<dbReference type="RefSeq" id="WP_141420425.1">
    <property type="nucleotide sequence ID" value="NZ_VIAR01000001.1"/>
</dbReference>
<proteinExistence type="predicted"/>
<evidence type="ECO:0000313" key="3">
    <source>
        <dbReference type="Proteomes" id="UP000317169"/>
    </source>
</evidence>
<dbReference type="OrthoDB" id="328193at49546"/>
<dbReference type="Proteomes" id="UP000317169">
    <property type="component" value="Unassembled WGS sequence"/>
</dbReference>
<dbReference type="AlphaFoldDB" id="A0A507ZWQ0"/>
<feature type="chain" id="PRO_5021482517" evidence="1">
    <location>
        <begin position="21"/>
        <end position="65"/>
    </location>
</feature>
<dbReference type="EMBL" id="VIAR01000001">
    <property type="protein sequence ID" value="TQD40694.1"/>
    <property type="molecule type" value="Genomic_DNA"/>
</dbReference>
<name>A0A507ZWQ0_9FLAO</name>
<organism evidence="2 3">
    <name type="scientific">Haloflavibacter putidus</name>
    <dbReference type="NCBI Taxonomy" id="2576776"/>
    <lineage>
        <taxon>Bacteria</taxon>
        <taxon>Pseudomonadati</taxon>
        <taxon>Bacteroidota</taxon>
        <taxon>Flavobacteriia</taxon>
        <taxon>Flavobacteriales</taxon>
        <taxon>Flavobacteriaceae</taxon>
        <taxon>Haloflavibacter</taxon>
    </lineage>
</organism>
<keyword evidence="3" id="KW-1185">Reference proteome</keyword>
<keyword evidence="1" id="KW-0732">Signal</keyword>
<gene>
    <name evidence="2" type="ORF">FKR84_01560</name>
</gene>
<feature type="signal peptide" evidence="1">
    <location>
        <begin position="1"/>
        <end position="20"/>
    </location>
</feature>
<sequence>MKKLLAVAVLFTAFSFTSLGADAREQEQSCFATYHEIFHDHYGGINLDNIDLFNNFVLECQIYRG</sequence>
<accession>A0A507ZWQ0</accession>
<comment type="caution">
    <text evidence="2">The sequence shown here is derived from an EMBL/GenBank/DDBJ whole genome shotgun (WGS) entry which is preliminary data.</text>
</comment>